<dbReference type="Proteomes" id="UP000324760">
    <property type="component" value="Chromosome"/>
</dbReference>
<organism evidence="1 2">
    <name type="scientific">Neptunomonas concharum</name>
    <dbReference type="NCBI Taxonomy" id="1031538"/>
    <lineage>
        <taxon>Bacteria</taxon>
        <taxon>Pseudomonadati</taxon>
        <taxon>Pseudomonadota</taxon>
        <taxon>Gammaproteobacteria</taxon>
        <taxon>Oceanospirillales</taxon>
        <taxon>Oceanospirillaceae</taxon>
        <taxon>Neptunomonas</taxon>
    </lineage>
</organism>
<dbReference type="KEGG" id="ncu:F0U83_12235"/>
<protein>
    <submittedName>
        <fullName evidence="1">Uncharacterized protein</fullName>
    </submittedName>
</protein>
<dbReference type="EMBL" id="CP043869">
    <property type="protein sequence ID" value="QEQ97421.1"/>
    <property type="molecule type" value="Genomic_DNA"/>
</dbReference>
<dbReference type="RefSeq" id="WP_138986938.1">
    <property type="nucleotide sequence ID" value="NZ_CP043869.1"/>
</dbReference>
<proteinExistence type="predicted"/>
<gene>
    <name evidence="1" type="ORF">F0U83_12235</name>
</gene>
<evidence type="ECO:0000313" key="2">
    <source>
        <dbReference type="Proteomes" id="UP000324760"/>
    </source>
</evidence>
<dbReference type="AlphaFoldDB" id="A0A5P1RDS1"/>
<reference evidence="1 2" key="1">
    <citation type="journal article" date="2019" name="Biochem. Eng. J.">
        <title>Metabolic engineering of the marine bacteria Neptunomonas concharum for the production of acetoin and meso-2,3-butanediol from acetate.</title>
        <authorList>
            <person name="Li W."/>
            <person name="Pu N."/>
            <person name="Liu C.-X."/>
            <person name="Yuan Q.-P."/>
            <person name="Li Z.-J."/>
        </authorList>
    </citation>
    <scope>NUCLEOTIDE SEQUENCE [LARGE SCALE GENOMIC DNA]</scope>
    <source>
        <strain evidence="1 2">JCM17730</strain>
    </source>
</reference>
<name>A0A5P1RDS1_9GAMM</name>
<evidence type="ECO:0000313" key="1">
    <source>
        <dbReference type="EMBL" id="QEQ97421.1"/>
    </source>
</evidence>
<sequence length="93" mass="10428">MREWIENEFADELPEIEVGDIVHFKVHDGFDYFVKAECIALGDQTLDAEVEAVFDGEGGEPGGQINVSQHRIEELAGETLVMGYEFVHAVYEP</sequence>
<dbReference type="OrthoDB" id="10007321at2"/>
<accession>A0A5P1RDS1</accession>
<keyword evidence="2" id="KW-1185">Reference proteome</keyword>